<evidence type="ECO:0000259" key="9">
    <source>
        <dbReference type="PROSITE" id="PS51747"/>
    </source>
</evidence>
<feature type="binding site" evidence="8">
    <location>
        <position position="128"/>
    </location>
    <ligand>
        <name>Zn(2+)</name>
        <dbReference type="ChEBI" id="CHEBI:29105"/>
        <note>catalytic</note>
    </ligand>
</feature>
<dbReference type="InterPro" id="IPR002125">
    <property type="entry name" value="CMP_dCMP_dom"/>
</dbReference>
<dbReference type="Pfam" id="PF08211">
    <property type="entry name" value="dCMP_cyt_deam_2"/>
    <property type="match status" value="1"/>
</dbReference>
<evidence type="ECO:0000256" key="6">
    <source>
        <dbReference type="PIRSR" id="PIRSR006334-1"/>
    </source>
</evidence>
<dbReference type="PROSITE" id="PS51747">
    <property type="entry name" value="CYT_DCMP_DEAMINASES_2"/>
    <property type="match status" value="2"/>
</dbReference>
<dbReference type="RefSeq" id="WP_232594083.1">
    <property type="nucleotide sequence ID" value="NZ_BSPD01000102.1"/>
</dbReference>
<feature type="binding site" evidence="8">
    <location>
        <position position="98"/>
    </location>
    <ligand>
        <name>Zn(2+)</name>
        <dbReference type="ChEBI" id="CHEBI:29105"/>
        <note>catalytic</note>
    </ligand>
</feature>
<name>A0AA37WQJ5_9GAMM</name>
<dbReference type="GO" id="GO:0005829">
    <property type="term" value="C:cytosol"/>
    <property type="evidence" value="ECO:0007669"/>
    <property type="project" value="TreeGrafter"/>
</dbReference>
<evidence type="ECO:0000256" key="3">
    <source>
        <dbReference type="ARBA" id="ARBA00022723"/>
    </source>
</evidence>
<dbReference type="SUPFAM" id="SSF53927">
    <property type="entry name" value="Cytidine deaminase-like"/>
    <property type="match status" value="2"/>
</dbReference>
<keyword evidence="3 8" id="KW-0479">Metal-binding</keyword>
<evidence type="ECO:0000256" key="1">
    <source>
        <dbReference type="ARBA" id="ARBA00006576"/>
    </source>
</evidence>
<feature type="domain" description="CMP/dCMP-type deaminase" evidence="9">
    <location>
        <begin position="198"/>
        <end position="317"/>
    </location>
</feature>
<gene>
    <name evidence="10" type="primary">cdd_2</name>
    <name evidence="10" type="ORF">GCM10007877_38650</name>
</gene>
<dbReference type="GO" id="GO:0072527">
    <property type="term" value="P:pyrimidine-containing compound metabolic process"/>
    <property type="evidence" value="ECO:0007669"/>
    <property type="project" value="UniProtKB-ARBA"/>
</dbReference>
<evidence type="ECO:0000256" key="2">
    <source>
        <dbReference type="ARBA" id="ARBA00011738"/>
    </source>
</evidence>
<evidence type="ECO:0000256" key="7">
    <source>
        <dbReference type="PIRSR" id="PIRSR006334-2"/>
    </source>
</evidence>
<dbReference type="PANTHER" id="PTHR11644">
    <property type="entry name" value="CYTIDINE DEAMINASE"/>
    <property type="match status" value="1"/>
</dbReference>
<evidence type="ECO:0000256" key="8">
    <source>
        <dbReference type="PIRSR" id="PIRSR006334-3"/>
    </source>
</evidence>
<evidence type="ECO:0000256" key="5">
    <source>
        <dbReference type="ARBA" id="ARBA00022833"/>
    </source>
</evidence>
<sequence>MMLTSVQEEFVFSTLSAHGCLPQSAVQSLLKDTQLPTDDLLVALLPLAARYSRAPISSFAVGAVILAQGGEGGDEAIGNVYFGANLECAGQSLNFSVHAEQAAINNAWLHGETQLSTLAINAAPCGHCRQFLNELQKIPGAPLHILLPSNEEQGEERVKMTLSEFLPHDFGPSDLGVTHGLLAHEFSHSLSESSSDMPISVSSMATLLDEVAHSYAPYSGVYAAVEIEFNSGECFMGRYAENAAYNPSLSPVASALSIAAMSLPIGHPMIVTRATLAEVEGPISHRVNTETALKAFRHEGGIEGEGNMRFEYIALNT</sequence>
<dbReference type="CDD" id="cd01283">
    <property type="entry name" value="cytidine_deaminase"/>
    <property type="match status" value="1"/>
</dbReference>
<dbReference type="InterPro" id="IPR016193">
    <property type="entry name" value="Cytidine_deaminase-like"/>
</dbReference>
<dbReference type="GO" id="GO:0055086">
    <property type="term" value="P:nucleobase-containing small molecule metabolic process"/>
    <property type="evidence" value="ECO:0007669"/>
    <property type="project" value="UniProtKB-ARBA"/>
</dbReference>
<dbReference type="InterPro" id="IPR013171">
    <property type="entry name" value="Cyd/dCyd_deaminase_Zn-bd"/>
</dbReference>
<dbReference type="NCBIfam" id="NF006537">
    <property type="entry name" value="PRK09027.1"/>
    <property type="match status" value="1"/>
</dbReference>
<keyword evidence="11" id="KW-1185">Reference proteome</keyword>
<dbReference type="GO" id="GO:0042802">
    <property type="term" value="F:identical protein binding"/>
    <property type="evidence" value="ECO:0007669"/>
    <property type="project" value="UniProtKB-ARBA"/>
</dbReference>
<comment type="similarity">
    <text evidence="1">Belongs to the cytidine and deoxycytidylate deaminase family.</text>
</comment>
<dbReference type="PIRSF" id="PIRSF006334">
    <property type="entry name" value="Cdd_plus_pseudo"/>
    <property type="match status" value="1"/>
</dbReference>
<dbReference type="EMBL" id="BSPD01000102">
    <property type="protein sequence ID" value="GLS28146.1"/>
    <property type="molecule type" value="Genomic_DNA"/>
</dbReference>
<dbReference type="Proteomes" id="UP001156870">
    <property type="component" value="Unassembled WGS sequence"/>
</dbReference>
<comment type="cofactor">
    <cofactor evidence="8">
        <name>Zn(2+)</name>
        <dbReference type="ChEBI" id="CHEBI:29105"/>
    </cofactor>
    <text evidence="8">Binds 1 zinc ion.</text>
</comment>
<dbReference type="InterPro" id="IPR050202">
    <property type="entry name" value="Cyt/Deoxycyt_deaminase"/>
</dbReference>
<dbReference type="InterPro" id="IPR016192">
    <property type="entry name" value="APOBEC/CMP_deaminase_Zn-bd"/>
</dbReference>
<feature type="binding site" evidence="8">
    <location>
        <position position="125"/>
    </location>
    <ligand>
        <name>Zn(2+)</name>
        <dbReference type="ChEBI" id="CHEBI:29105"/>
        <note>catalytic</note>
    </ligand>
</feature>
<evidence type="ECO:0000313" key="11">
    <source>
        <dbReference type="Proteomes" id="UP001156870"/>
    </source>
</evidence>
<organism evidence="10 11">
    <name type="scientific">Marinibactrum halimedae</name>
    <dbReference type="NCBI Taxonomy" id="1444977"/>
    <lineage>
        <taxon>Bacteria</taxon>
        <taxon>Pseudomonadati</taxon>
        <taxon>Pseudomonadota</taxon>
        <taxon>Gammaproteobacteria</taxon>
        <taxon>Cellvibrionales</taxon>
        <taxon>Cellvibrionaceae</taxon>
        <taxon>Marinibactrum</taxon>
    </lineage>
</organism>
<comment type="caution">
    <text evidence="10">The sequence shown here is derived from an EMBL/GenBank/DDBJ whole genome shotgun (WGS) entry which is preliminary data.</text>
</comment>
<dbReference type="PANTHER" id="PTHR11644:SF2">
    <property type="entry name" value="CYTIDINE DEAMINASE"/>
    <property type="match status" value="1"/>
</dbReference>
<dbReference type="GO" id="GO:0004126">
    <property type="term" value="F:cytidine deaminase activity"/>
    <property type="evidence" value="ECO:0007669"/>
    <property type="project" value="InterPro"/>
</dbReference>
<dbReference type="PROSITE" id="PS00903">
    <property type="entry name" value="CYT_DCMP_DEAMINASES_1"/>
    <property type="match status" value="1"/>
</dbReference>
<reference evidence="10 11" key="1">
    <citation type="journal article" date="2014" name="Int. J. Syst. Evol. Microbiol.">
        <title>Complete genome sequence of Corynebacterium casei LMG S-19264T (=DSM 44701T), isolated from a smear-ripened cheese.</title>
        <authorList>
            <consortium name="US DOE Joint Genome Institute (JGI-PGF)"/>
            <person name="Walter F."/>
            <person name="Albersmeier A."/>
            <person name="Kalinowski J."/>
            <person name="Ruckert C."/>
        </authorList>
    </citation>
    <scope>NUCLEOTIDE SEQUENCE [LARGE SCALE GENOMIC DNA]</scope>
    <source>
        <strain evidence="10 11">NBRC 110095</strain>
    </source>
</reference>
<dbReference type="Gene3D" id="3.40.140.10">
    <property type="entry name" value="Cytidine Deaminase, domain 2"/>
    <property type="match status" value="2"/>
</dbReference>
<accession>A0AA37WQJ5</accession>
<dbReference type="AlphaFoldDB" id="A0AA37WQJ5"/>
<evidence type="ECO:0000313" key="10">
    <source>
        <dbReference type="EMBL" id="GLS28146.1"/>
    </source>
</evidence>
<feature type="domain" description="CMP/dCMP-type deaminase" evidence="9">
    <location>
        <begin position="36"/>
        <end position="173"/>
    </location>
</feature>
<feature type="active site" description="Proton donor" evidence="6">
    <location>
        <position position="100"/>
    </location>
</feature>
<feature type="binding site" evidence="7">
    <location>
        <begin position="85"/>
        <end position="87"/>
    </location>
    <ligand>
        <name>substrate</name>
    </ligand>
</feature>
<comment type="subunit">
    <text evidence="2">Homodimer.</text>
</comment>
<keyword evidence="5 8" id="KW-0862">Zinc</keyword>
<evidence type="ECO:0000256" key="4">
    <source>
        <dbReference type="ARBA" id="ARBA00022801"/>
    </source>
</evidence>
<dbReference type="Pfam" id="PF00383">
    <property type="entry name" value="dCMP_cyt_deam_1"/>
    <property type="match status" value="1"/>
</dbReference>
<protein>
    <submittedName>
        <fullName evidence="10">Cytidine deaminase</fullName>
    </submittedName>
</protein>
<dbReference type="GO" id="GO:0008270">
    <property type="term" value="F:zinc ion binding"/>
    <property type="evidence" value="ECO:0007669"/>
    <property type="project" value="InterPro"/>
</dbReference>
<proteinExistence type="inferred from homology"/>
<keyword evidence="4" id="KW-0378">Hydrolase</keyword>